<reference evidence="8" key="1">
    <citation type="submission" date="2016-10" db="EMBL/GenBank/DDBJ databases">
        <authorList>
            <person name="Varghese N."/>
            <person name="Submissions S."/>
        </authorList>
    </citation>
    <scope>NUCLEOTIDE SEQUENCE [LARGE SCALE GENOMIC DNA]</scope>
    <source>
        <strain evidence="8">DSM 23095</strain>
    </source>
</reference>
<dbReference type="NCBIfam" id="TIGR04283">
    <property type="entry name" value="glyco_like_mftF"/>
    <property type="match status" value="1"/>
</dbReference>
<evidence type="ECO:0000313" key="7">
    <source>
        <dbReference type="EMBL" id="SDC79743.1"/>
    </source>
</evidence>
<keyword evidence="5" id="KW-0472">Membrane</keyword>
<keyword evidence="8" id="KW-1185">Reference proteome</keyword>
<evidence type="ECO:0000256" key="4">
    <source>
        <dbReference type="ARBA" id="ARBA00022679"/>
    </source>
</evidence>
<dbReference type="PANTHER" id="PTHR43646:SF2">
    <property type="entry name" value="GLYCOSYLTRANSFERASE 2-LIKE DOMAIN-CONTAINING PROTEIN"/>
    <property type="match status" value="1"/>
</dbReference>
<dbReference type="RefSeq" id="WP_087938181.1">
    <property type="nucleotide sequence ID" value="NZ_FNAC01000006.1"/>
</dbReference>
<organism evidence="7 8">
    <name type="scientific">Algoriphagus faecimaris</name>
    <dbReference type="NCBI Taxonomy" id="686796"/>
    <lineage>
        <taxon>Bacteria</taxon>
        <taxon>Pseudomonadati</taxon>
        <taxon>Bacteroidota</taxon>
        <taxon>Cytophagia</taxon>
        <taxon>Cytophagales</taxon>
        <taxon>Cyclobacteriaceae</taxon>
        <taxon>Algoriphagus</taxon>
    </lineage>
</organism>
<dbReference type="CDD" id="cd02522">
    <property type="entry name" value="GT_2_like_a"/>
    <property type="match status" value="1"/>
</dbReference>
<dbReference type="InterPro" id="IPR029044">
    <property type="entry name" value="Nucleotide-diphossugar_trans"/>
</dbReference>
<protein>
    <submittedName>
        <fullName evidence="7">Transferase 2, rSAM/selenodomain-associated</fullName>
    </submittedName>
</protein>
<keyword evidence="3" id="KW-0328">Glycosyltransferase</keyword>
<dbReference type="GO" id="GO:0005886">
    <property type="term" value="C:plasma membrane"/>
    <property type="evidence" value="ECO:0007669"/>
    <property type="project" value="UniProtKB-SubCell"/>
</dbReference>
<evidence type="ECO:0000256" key="3">
    <source>
        <dbReference type="ARBA" id="ARBA00022676"/>
    </source>
</evidence>
<dbReference type="Proteomes" id="UP000199060">
    <property type="component" value="Unassembled WGS sequence"/>
</dbReference>
<dbReference type="InterPro" id="IPR026461">
    <property type="entry name" value="Trfase_2_rSAM/seldom_assoc"/>
</dbReference>
<name>A0A1G6PHV9_9BACT</name>
<accession>A0A1G6PHV9</accession>
<comment type="subcellular location">
    <subcellularLocation>
        <location evidence="1">Cell membrane</location>
    </subcellularLocation>
</comment>
<evidence type="ECO:0000313" key="8">
    <source>
        <dbReference type="Proteomes" id="UP000199060"/>
    </source>
</evidence>
<feature type="domain" description="Glycosyltransferase 2-like" evidence="6">
    <location>
        <begin position="4"/>
        <end position="124"/>
    </location>
</feature>
<evidence type="ECO:0000256" key="5">
    <source>
        <dbReference type="ARBA" id="ARBA00023136"/>
    </source>
</evidence>
<dbReference type="STRING" id="686796.SAMN04488104_100647"/>
<dbReference type="Pfam" id="PF00535">
    <property type="entry name" value="Glycos_transf_2"/>
    <property type="match status" value="1"/>
</dbReference>
<dbReference type="GO" id="GO:0016757">
    <property type="term" value="F:glycosyltransferase activity"/>
    <property type="evidence" value="ECO:0007669"/>
    <property type="project" value="UniProtKB-KW"/>
</dbReference>
<dbReference type="SUPFAM" id="SSF53448">
    <property type="entry name" value="Nucleotide-diphospho-sugar transferases"/>
    <property type="match status" value="1"/>
</dbReference>
<dbReference type="PANTHER" id="PTHR43646">
    <property type="entry name" value="GLYCOSYLTRANSFERASE"/>
    <property type="match status" value="1"/>
</dbReference>
<dbReference type="InterPro" id="IPR001173">
    <property type="entry name" value="Glyco_trans_2-like"/>
</dbReference>
<gene>
    <name evidence="7" type="ORF">SAMN04488104_100647</name>
</gene>
<keyword evidence="2" id="KW-1003">Cell membrane</keyword>
<dbReference type="AlphaFoldDB" id="A0A1G6PHV9"/>
<dbReference type="EMBL" id="FNAC01000006">
    <property type="protein sequence ID" value="SDC79743.1"/>
    <property type="molecule type" value="Genomic_DNA"/>
</dbReference>
<dbReference type="Gene3D" id="3.90.550.10">
    <property type="entry name" value="Spore Coat Polysaccharide Biosynthesis Protein SpsA, Chain A"/>
    <property type="match status" value="1"/>
</dbReference>
<evidence type="ECO:0000256" key="2">
    <source>
        <dbReference type="ARBA" id="ARBA00022475"/>
    </source>
</evidence>
<dbReference type="OrthoDB" id="9810303at2"/>
<evidence type="ECO:0000256" key="1">
    <source>
        <dbReference type="ARBA" id="ARBA00004236"/>
    </source>
</evidence>
<sequence>MKISVIIPTLHEIQNLQELIPLLQEELKNFPHEIIVIDGGSEDESATFCRQNGVLFENSGRSSRAVQMNLGAKIASGDMFYFVHADTRPLKGFYSDILKAVEKGALVGCYRYRFDSENFLLKINGWFTRFNGLFSGGGDQTLYIHRSIFKELGGFNEEYCIMEDFELVRRIKKRFRFHIIPRSIRVSARKYDQNSWFKVQWANLMAFTYFIQHRDPKEIRQLYQKMLNTR</sequence>
<keyword evidence="4 7" id="KW-0808">Transferase</keyword>
<evidence type="ECO:0000259" key="6">
    <source>
        <dbReference type="Pfam" id="PF00535"/>
    </source>
</evidence>
<proteinExistence type="predicted"/>